<feature type="region of interest" description="Disordered" evidence="9">
    <location>
        <begin position="276"/>
        <end position="295"/>
    </location>
</feature>
<dbReference type="SUPFAM" id="SSF57586">
    <property type="entry name" value="TNF receptor-like"/>
    <property type="match status" value="1"/>
</dbReference>
<evidence type="ECO:0000256" key="4">
    <source>
        <dbReference type="ARBA" id="ARBA00022729"/>
    </source>
</evidence>
<dbReference type="PANTHER" id="PTHR23097">
    <property type="entry name" value="TUMOR NECROSIS FACTOR RECEPTOR SUPERFAMILY MEMBER"/>
    <property type="match status" value="1"/>
</dbReference>
<proteinExistence type="predicted"/>
<evidence type="ECO:0000256" key="1">
    <source>
        <dbReference type="ARBA" id="ARBA00004613"/>
    </source>
</evidence>
<dbReference type="KEGG" id="lak:106165013"/>
<evidence type="ECO:0000256" key="5">
    <source>
        <dbReference type="ARBA" id="ARBA00022737"/>
    </source>
</evidence>
<dbReference type="PROSITE" id="PS50050">
    <property type="entry name" value="TNFR_NGFR_2"/>
    <property type="match status" value="1"/>
</dbReference>
<comment type="subcellular location">
    <subcellularLocation>
        <location evidence="1">Secreted</location>
    </subcellularLocation>
</comment>
<dbReference type="SMART" id="SM00208">
    <property type="entry name" value="TNFR"/>
    <property type="match status" value="2"/>
</dbReference>
<dbReference type="GO" id="GO:0005576">
    <property type="term" value="C:extracellular region"/>
    <property type="evidence" value="ECO:0007669"/>
    <property type="project" value="UniProtKB-SubCell"/>
</dbReference>
<dbReference type="Proteomes" id="UP000085678">
    <property type="component" value="Unplaced"/>
</dbReference>
<evidence type="ECO:0000256" key="7">
    <source>
        <dbReference type="ARBA" id="ARBA00023180"/>
    </source>
</evidence>
<dbReference type="RefSeq" id="XP_013398534.1">
    <property type="nucleotide sequence ID" value="XM_013543080.1"/>
</dbReference>
<evidence type="ECO:0000256" key="2">
    <source>
        <dbReference type="ARBA" id="ARBA00022525"/>
    </source>
</evidence>
<comment type="caution">
    <text evidence="8">Lacks conserved residue(s) required for the propagation of feature annotation.</text>
</comment>
<feature type="signal peptide" evidence="10">
    <location>
        <begin position="1"/>
        <end position="19"/>
    </location>
</feature>
<dbReference type="Pfam" id="PF00020">
    <property type="entry name" value="TNFR_c6"/>
    <property type="match status" value="1"/>
</dbReference>
<keyword evidence="2" id="KW-0964">Secreted</keyword>
<accession>A0A1S3ILY4</accession>
<dbReference type="GO" id="GO:0006915">
    <property type="term" value="P:apoptotic process"/>
    <property type="evidence" value="ECO:0007669"/>
    <property type="project" value="UniProtKB-KW"/>
</dbReference>
<sequence>MPRFLLLLIIAMSLKYCNTQTRQRCSKCPPGYGAEKKCTNTQDTFCVPCKAGTFSKTYSRNQPCQKCSEKCTSRHFIHKQCTKTRDVICARCDVYDGDITEDFKRSCKKEAETSFLSFSTLWYMLGYTDDEDSDEATDTKLAEVSRRSTFSYPVSQSPPDQNTFNNNTDFLNQSNTTMDTNGTGGDSFLLDERNDVTISFEGNATDSNPSNINIFQNITNSLDDPNAQIDPEDMDDQNDDAQNYGVVAGALVAAVVFFSLGACSNRFKHIKKLCGKKENENSPRKPHKSDFFLHRSRRTEYETDKHMQANGFLPRQSVTGHSLRASADPAVPGPSVVDTPQVPGSSIDSIESASDVTGSSHERMNNNHFKRNNIKDSRELLRSSIKSKSSEGTKEGNNGNQDFTANGDFRESFRPSVIETDILDYREGRVNPDTNTKDDMQNTSNTPQRVEGVDESDYRA</sequence>
<protein>
    <submittedName>
        <fullName evidence="13">Uncharacterized protein LOC106165013</fullName>
    </submittedName>
</protein>
<keyword evidence="12" id="KW-1185">Reference proteome</keyword>
<gene>
    <name evidence="13" type="primary">LOC106165013</name>
</gene>
<evidence type="ECO:0000256" key="6">
    <source>
        <dbReference type="ARBA" id="ARBA00023157"/>
    </source>
</evidence>
<feature type="chain" id="PRO_5010244577" evidence="10">
    <location>
        <begin position="20"/>
        <end position="460"/>
    </location>
</feature>
<dbReference type="PROSITE" id="PS00652">
    <property type="entry name" value="TNFR_NGFR_1"/>
    <property type="match status" value="1"/>
</dbReference>
<reference evidence="13" key="1">
    <citation type="submission" date="2025-08" db="UniProtKB">
        <authorList>
            <consortium name="RefSeq"/>
        </authorList>
    </citation>
    <scope>IDENTIFICATION</scope>
    <source>
        <tissue evidence="13">Gonads</tissue>
    </source>
</reference>
<feature type="compositionally biased region" description="Polar residues" evidence="9">
    <location>
        <begin position="342"/>
        <end position="359"/>
    </location>
</feature>
<dbReference type="InterPro" id="IPR001368">
    <property type="entry name" value="TNFR/NGFR_Cys_rich_reg"/>
</dbReference>
<dbReference type="GeneID" id="106165013"/>
<keyword evidence="7" id="KW-0325">Glycoprotein</keyword>
<dbReference type="InParanoid" id="A0A1S3ILY4"/>
<evidence type="ECO:0000256" key="3">
    <source>
        <dbReference type="ARBA" id="ARBA00022703"/>
    </source>
</evidence>
<feature type="repeat" description="TNFR-Cys" evidence="8">
    <location>
        <begin position="48"/>
        <end position="89"/>
    </location>
</feature>
<organism evidence="12 13">
    <name type="scientific">Lingula anatina</name>
    <name type="common">Brachiopod</name>
    <name type="synonym">Lingula unguis</name>
    <dbReference type="NCBI Taxonomy" id="7574"/>
    <lineage>
        <taxon>Eukaryota</taxon>
        <taxon>Metazoa</taxon>
        <taxon>Spiralia</taxon>
        <taxon>Lophotrochozoa</taxon>
        <taxon>Brachiopoda</taxon>
        <taxon>Linguliformea</taxon>
        <taxon>Lingulata</taxon>
        <taxon>Lingulida</taxon>
        <taxon>Linguloidea</taxon>
        <taxon>Lingulidae</taxon>
        <taxon>Lingula</taxon>
    </lineage>
</organism>
<keyword evidence="3" id="KW-0053">Apoptosis</keyword>
<dbReference type="InterPro" id="IPR052459">
    <property type="entry name" value="TNFRSF_decoy_receptor"/>
</dbReference>
<evidence type="ECO:0000256" key="9">
    <source>
        <dbReference type="SAM" id="MobiDB-lite"/>
    </source>
</evidence>
<feature type="disulfide bond" evidence="8">
    <location>
        <begin position="71"/>
        <end position="89"/>
    </location>
</feature>
<evidence type="ECO:0000313" key="12">
    <source>
        <dbReference type="Proteomes" id="UP000085678"/>
    </source>
</evidence>
<dbReference type="STRING" id="7574.A0A1S3ILY4"/>
<name>A0A1S3ILY4_LINAN</name>
<dbReference type="PANTHER" id="PTHR23097:SF181">
    <property type="entry name" value="CASPASE-8-LIKE"/>
    <property type="match status" value="1"/>
</dbReference>
<dbReference type="Gene3D" id="2.10.50.10">
    <property type="entry name" value="Tumor Necrosis Factor Receptor, subunit A, domain 2"/>
    <property type="match status" value="1"/>
</dbReference>
<evidence type="ECO:0000256" key="8">
    <source>
        <dbReference type="PROSITE-ProRule" id="PRU00206"/>
    </source>
</evidence>
<evidence type="ECO:0000259" key="11">
    <source>
        <dbReference type="PROSITE" id="PS50050"/>
    </source>
</evidence>
<keyword evidence="5" id="KW-0677">Repeat</keyword>
<evidence type="ECO:0000256" key="10">
    <source>
        <dbReference type="SAM" id="SignalP"/>
    </source>
</evidence>
<keyword evidence="6 8" id="KW-1015">Disulfide bond</keyword>
<feature type="disulfide bond" evidence="8">
    <location>
        <begin position="49"/>
        <end position="64"/>
    </location>
</feature>
<dbReference type="AlphaFoldDB" id="A0A1S3ILY4"/>
<feature type="domain" description="TNFR-Cys" evidence="11">
    <location>
        <begin position="48"/>
        <end position="89"/>
    </location>
</feature>
<keyword evidence="4 10" id="KW-0732">Signal</keyword>
<dbReference type="OrthoDB" id="10048028at2759"/>
<feature type="region of interest" description="Disordered" evidence="9">
    <location>
        <begin position="321"/>
        <end position="460"/>
    </location>
</feature>
<feature type="compositionally biased region" description="Basic and acidic residues" evidence="9">
    <location>
        <begin position="423"/>
        <end position="440"/>
    </location>
</feature>
<feature type="compositionally biased region" description="Polar residues" evidence="9">
    <location>
        <begin position="395"/>
        <end position="404"/>
    </location>
</feature>
<evidence type="ECO:0000313" key="13">
    <source>
        <dbReference type="RefSeq" id="XP_013398534.1"/>
    </source>
</evidence>